<accession>A0A6J4IYM4</accession>
<dbReference type="InterPro" id="IPR025159">
    <property type="entry name" value="AbiEi_N"/>
</dbReference>
<gene>
    <name evidence="3" type="ORF">AVDCRST_MAG10-2882</name>
</gene>
<proteinExistence type="predicted"/>
<dbReference type="Gene3D" id="3.40.960.10">
    <property type="entry name" value="VSR Endonuclease"/>
    <property type="match status" value="1"/>
</dbReference>
<evidence type="ECO:0000313" key="3">
    <source>
        <dbReference type="EMBL" id="CAA9263453.1"/>
    </source>
</evidence>
<dbReference type="Pfam" id="PF13338">
    <property type="entry name" value="AbiEi_4"/>
    <property type="match status" value="1"/>
</dbReference>
<dbReference type="EMBL" id="CADCTB010000177">
    <property type="protein sequence ID" value="CAA9263453.1"/>
    <property type="molecule type" value="Genomic_DNA"/>
</dbReference>
<evidence type="ECO:0000259" key="1">
    <source>
        <dbReference type="Pfam" id="PF04480"/>
    </source>
</evidence>
<feature type="domain" description="DUF559" evidence="1">
    <location>
        <begin position="236"/>
        <end position="298"/>
    </location>
</feature>
<evidence type="ECO:0000259" key="2">
    <source>
        <dbReference type="Pfam" id="PF13338"/>
    </source>
</evidence>
<protein>
    <submittedName>
        <fullName evidence="3">Uncharacterized protein</fullName>
    </submittedName>
</protein>
<dbReference type="AlphaFoldDB" id="A0A6J4IYM4"/>
<feature type="domain" description="AbiEi antitoxin N-terminal" evidence="2">
    <location>
        <begin position="7"/>
        <end position="39"/>
    </location>
</feature>
<dbReference type="InterPro" id="IPR007569">
    <property type="entry name" value="DUF559"/>
</dbReference>
<dbReference type="InterPro" id="IPR011335">
    <property type="entry name" value="Restrct_endonuc-II-like"/>
</dbReference>
<dbReference type="Pfam" id="PF04480">
    <property type="entry name" value="DUF559"/>
    <property type="match status" value="1"/>
</dbReference>
<organism evidence="3">
    <name type="scientific">uncultured Acidimicrobiales bacterium</name>
    <dbReference type="NCBI Taxonomy" id="310071"/>
    <lineage>
        <taxon>Bacteria</taxon>
        <taxon>Bacillati</taxon>
        <taxon>Actinomycetota</taxon>
        <taxon>Acidimicrobiia</taxon>
        <taxon>Acidimicrobiales</taxon>
        <taxon>environmental samples</taxon>
    </lineage>
</organism>
<dbReference type="SUPFAM" id="SSF52980">
    <property type="entry name" value="Restriction endonuclease-like"/>
    <property type="match status" value="1"/>
</dbReference>
<name>A0A6J4IYM4_9ACTN</name>
<sequence length="300" mass="32820">MDLDRNLRALAERQHGVITRRQAQELGASRHHLRRRTASSDWEPVTSKVIRLVGTQRTFRQRAMAAALDAGPGAAVSHETAAALWRLPGFLPGPLHVSRAVGRSGSMCSLATVHRTCHLPDGHLCTVQGVAVTTVARTIFDLAGVLHPGRTERAFDNALARGLTTVRAVREVVAVLSTRGRAGSAVMRQLLAARVDGYVAPESGLEARFLSIVQAAGLPLPVRQRDVGGEEWIGRVDFLYPDERLVVEIDSDLHHSTLSDEAADAIRDRALHEAGYRVVRIGEQLVWHRPQEVVRRVLAS</sequence>
<reference evidence="3" key="1">
    <citation type="submission" date="2020-02" db="EMBL/GenBank/DDBJ databases">
        <authorList>
            <person name="Meier V. D."/>
        </authorList>
    </citation>
    <scope>NUCLEOTIDE SEQUENCE</scope>
    <source>
        <strain evidence="3">AVDCRST_MAG10</strain>
    </source>
</reference>